<dbReference type="InterPro" id="IPR002569">
    <property type="entry name" value="Met_Sox_Rdtase_MsrA_dom"/>
</dbReference>
<evidence type="ECO:0000256" key="3">
    <source>
        <dbReference type="ARBA" id="ARBA00048782"/>
    </source>
</evidence>
<feature type="domain" description="Peptide methionine sulphoxide reductase MsrA" evidence="5">
    <location>
        <begin position="4"/>
        <end position="154"/>
    </location>
</feature>
<comment type="function">
    <text evidence="4">Has an important function as a repair enzyme for proteins that have been inactivated by oxidation. Catalyzes the reversible oxidation-reduction of methionine sulfoxide in proteins to methionine.</text>
</comment>
<dbReference type="GO" id="GO:0008113">
    <property type="term" value="F:peptide-methionine (S)-S-oxide reductase activity"/>
    <property type="evidence" value="ECO:0007669"/>
    <property type="project" value="UniProtKB-UniRule"/>
</dbReference>
<accession>A0A1F7WRW1</accession>
<comment type="catalytic activity">
    <reaction evidence="3 4">
        <text>[thioredoxin]-disulfide + L-methionine + H2O = L-methionine (S)-S-oxide + [thioredoxin]-dithiol</text>
        <dbReference type="Rhea" id="RHEA:19993"/>
        <dbReference type="Rhea" id="RHEA-COMP:10698"/>
        <dbReference type="Rhea" id="RHEA-COMP:10700"/>
        <dbReference type="ChEBI" id="CHEBI:15377"/>
        <dbReference type="ChEBI" id="CHEBI:29950"/>
        <dbReference type="ChEBI" id="CHEBI:50058"/>
        <dbReference type="ChEBI" id="CHEBI:57844"/>
        <dbReference type="ChEBI" id="CHEBI:58772"/>
        <dbReference type="EC" id="1.8.4.11"/>
    </reaction>
</comment>
<keyword evidence="1 4" id="KW-0560">Oxidoreductase</keyword>
<dbReference type="PANTHER" id="PTHR43774">
    <property type="entry name" value="PEPTIDE METHIONINE SULFOXIDE REDUCTASE"/>
    <property type="match status" value="1"/>
</dbReference>
<gene>
    <name evidence="4" type="primary">msrA</name>
    <name evidence="6" type="ORF">A2112_00585</name>
</gene>
<name>A0A1F7WRW1_9BACT</name>
<dbReference type="EC" id="1.8.4.11" evidence="4"/>
<evidence type="ECO:0000256" key="1">
    <source>
        <dbReference type="ARBA" id="ARBA00023002"/>
    </source>
</evidence>
<comment type="catalytic activity">
    <reaction evidence="2 4">
        <text>L-methionyl-[protein] + [thioredoxin]-disulfide + H2O = L-methionyl-(S)-S-oxide-[protein] + [thioredoxin]-dithiol</text>
        <dbReference type="Rhea" id="RHEA:14217"/>
        <dbReference type="Rhea" id="RHEA-COMP:10698"/>
        <dbReference type="Rhea" id="RHEA-COMP:10700"/>
        <dbReference type="Rhea" id="RHEA-COMP:12313"/>
        <dbReference type="Rhea" id="RHEA-COMP:12315"/>
        <dbReference type="ChEBI" id="CHEBI:15377"/>
        <dbReference type="ChEBI" id="CHEBI:16044"/>
        <dbReference type="ChEBI" id="CHEBI:29950"/>
        <dbReference type="ChEBI" id="CHEBI:44120"/>
        <dbReference type="ChEBI" id="CHEBI:50058"/>
        <dbReference type="EC" id="1.8.4.11"/>
    </reaction>
</comment>
<evidence type="ECO:0000313" key="6">
    <source>
        <dbReference type="EMBL" id="OGM04865.1"/>
    </source>
</evidence>
<dbReference type="HAMAP" id="MF_01401">
    <property type="entry name" value="MsrA"/>
    <property type="match status" value="1"/>
</dbReference>
<proteinExistence type="inferred from homology"/>
<dbReference type="SUPFAM" id="SSF55068">
    <property type="entry name" value="Peptide methionine sulfoxide reductase"/>
    <property type="match status" value="1"/>
</dbReference>
<dbReference type="EMBL" id="MGFK01000004">
    <property type="protein sequence ID" value="OGM04865.1"/>
    <property type="molecule type" value="Genomic_DNA"/>
</dbReference>
<dbReference type="Gene3D" id="3.30.1060.10">
    <property type="entry name" value="Peptide methionine sulphoxide reductase MsrA"/>
    <property type="match status" value="1"/>
</dbReference>
<dbReference type="InterPro" id="IPR036509">
    <property type="entry name" value="Met_Sox_Rdtase_MsrA_sf"/>
</dbReference>
<feature type="active site" evidence="4">
    <location>
        <position position="11"/>
    </location>
</feature>
<evidence type="ECO:0000313" key="7">
    <source>
        <dbReference type="Proteomes" id="UP000177091"/>
    </source>
</evidence>
<evidence type="ECO:0000259" key="5">
    <source>
        <dbReference type="Pfam" id="PF01625"/>
    </source>
</evidence>
<organism evidence="6 7">
    <name type="scientific">Candidatus Woesebacteria bacterium GWA1_42_12</name>
    <dbReference type="NCBI Taxonomy" id="1802472"/>
    <lineage>
        <taxon>Bacteria</taxon>
        <taxon>Candidatus Woeseibacteriota</taxon>
    </lineage>
</organism>
<dbReference type="GO" id="GO:0033744">
    <property type="term" value="F:L-methionine:thioredoxin-disulfide S-oxidoreductase activity"/>
    <property type="evidence" value="ECO:0007669"/>
    <property type="project" value="RHEA"/>
</dbReference>
<protein>
    <recommendedName>
        <fullName evidence="4">Peptide methionine sulfoxide reductase MsrA</fullName>
        <shortName evidence="4">Protein-methionine-S-oxide reductase</shortName>
        <ecNumber evidence="4">1.8.4.11</ecNumber>
    </recommendedName>
    <alternativeName>
        <fullName evidence="4">Peptide-methionine (S)-S-oxide reductase</fullName>
        <shortName evidence="4">Peptide Met(O) reductase</shortName>
    </alternativeName>
</protein>
<dbReference type="Pfam" id="PF01625">
    <property type="entry name" value="PMSR"/>
    <property type="match status" value="1"/>
</dbReference>
<reference evidence="6 7" key="1">
    <citation type="journal article" date="2016" name="Nat. Commun.">
        <title>Thousands of microbial genomes shed light on interconnected biogeochemical processes in an aquifer system.</title>
        <authorList>
            <person name="Anantharaman K."/>
            <person name="Brown C.T."/>
            <person name="Hug L.A."/>
            <person name="Sharon I."/>
            <person name="Castelle C.J."/>
            <person name="Probst A.J."/>
            <person name="Thomas B.C."/>
            <person name="Singh A."/>
            <person name="Wilkins M.J."/>
            <person name="Karaoz U."/>
            <person name="Brodie E.L."/>
            <person name="Williams K.H."/>
            <person name="Hubbard S.S."/>
            <person name="Banfield J.F."/>
        </authorList>
    </citation>
    <scope>NUCLEOTIDE SEQUENCE [LARGE SCALE GENOMIC DNA]</scope>
</reference>
<sequence>MLSKATFAGGCFWCTEAVFTRLRGVISVMPGYSGGDRQNPTYEEVCGGETGHAEAIQIEFDPAKLSYKDLLYVFWKTHDATQLNGQGNDIGTQYHSVIFYHDEKQKKEAEESKKEAQGSYKDQIVTEIITFKNFFPAEDYHREYYLKNSSAPYCRLVIDPKIEKLKKDFKSLLK</sequence>
<comment type="similarity">
    <text evidence="4">Belongs to the MsrA Met sulfoxide reductase family.</text>
</comment>
<dbReference type="AlphaFoldDB" id="A0A1F7WRW1"/>
<comment type="caution">
    <text evidence="6">The sequence shown here is derived from an EMBL/GenBank/DDBJ whole genome shotgun (WGS) entry which is preliminary data.</text>
</comment>
<dbReference type="Proteomes" id="UP000177091">
    <property type="component" value="Unassembled WGS sequence"/>
</dbReference>
<evidence type="ECO:0000256" key="2">
    <source>
        <dbReference type="ARBA" id="ARBA00047806"/>
    </source>
</evidence>
<dbReference type="NCBIfam" id="TIGR00401">
    <property type="entry name" value="msrA"/>
    <property type="match status" value="1"/>
</dbReference>
<dbReference type="PANTHER" id="PTHR43774:SF1">
    <property type="entry name" value="PEPTIDE METHIONINE SULFOXIDE REDUCTASE MSRA 2"/>
    <property type="match status" value="1"/>
</dbReference>
<evidence type="ECO:0000256" key="4">
    <source>
        <dbReference type="HAMAP-Rule" id="MF_01401"/>
    </source>
</evidence>